<proteinExistence type="predicted"/>
<evidence type="ECO:0000259" key="4">
    <source>
        <dbReference type="Pfam" id="PF17919"/>
    </source>
</evidence>
<keyword evidence="6" id="KW-1185">Reference proteome</keyword>
<reference evidence="6" key="1">
    <citation type="journal article" date="2019" name="Plant Biotechnol. J.">
        <title>Genome sequencing of the Australian wild diploid species Gossypium australe highlights disease resistance and delayed gland morphogenesis.</title>
        <authorList>
            <person name="Cai Y."/>
            <person name="Cai X."/>
            <person name="Wang Q."/>
            <person name="Wang P."/>
            <person name="Zhang Y."/>
            <person name="Cai C."/>
            <person name="Xu Y."/>
            <person name="Wang K."/>
            <person name="Zhou Z."/>
            <person name="Wang C."/>
            <person name="Geng S."/>
            <person name="Li B."/>
            <person name="Dong Q."/>
            <person name="Hou Y."/>
            <person name="Wang H."/>
            <person name="Ai P."/>
            <person name="Liu Z."/>
            <person name="Yi F."/>
            <person name="Sun M."/>
            <person name="An G."/>
            <person name="Cheng J."/>
            <person name="Zhang Y."/>
            <person name="Shi Q."/>
            <person name="Xie Y."/>
            <person name="Shi X."/>
            <person name="Chang Y."/>
            <person name="Huang F."/>
            <person name="Chen Y."/>
            <person name="Hong S."/>
            <person name="Mi L."/>
            <person name="Sun Q."/>
            <person name="Zhang L."/>
            <person name="Zhou B."/>
            <person name="Peng R."/>
            <person name="Zhang X."/>
            <person name="Liu F."/>
        </authorList>
    </citation>
    <scope>NUCLEOTIDE SEQUENCE [LARGE SCALE GENOMIC DNA]</scope>
    <source>
        <strain evidence="6">cv. PA1801</strain>
    </source>
</reference>
<dbReference type="AlphaFoldDB" id="A0A5B6VUQ3"/>
<dbReference type="Gene3D" id="3.30.70.270">
    <property type="match status" value="2"/>
</dbReference>
<name>A0A5B6VUQ3_9ROSI</name>
<dbReference type="InterPro" id="IPR041577">
    <property type="entry name" value="RT_RNaseH_2"/>
</dbReference>
<comment type="caution">
    <text evidence="5">The sequence shown here is derived from an EMBL/GenBank/DDBJ whole genome shotgun (WGS) entry which is preliminary data.</text>
</comment>
<dbReference type="PANTHER" id="PTHR37984">
    <property type="entry name" value="PROTEIN CBG26694"/>
    <property type="match status" value="1"/>
</dbReference>
<dbReference type="OrthoDB" id="661860at2759"/>
<dbReference type="PANTHER" id="PTHR37984:SF5">
    <property type="entry name" value="PROTEIN NYNRIN-LIKE"/>
    <property type="match status" value="1"/>
</dbReference>
<protein>
    <submittedName>
        <fullName evidence="5">DNA/RNA polymerases superfamily protein</fullName>
    </submittedName>
</protein>
<keyword evidence="2" id="KW-1133">Transmembrane helix</keyword>
<feature type="domain" description="Reverse transcriptase/retrotransposon-derived protein RNase H-like" evidence="4">
    <location>
        <begin position="213"/>
        <end position="298"/>
    </location>
</feature>
<organism evidence="5 6">
    <name type="scientific">Gossypium australe</name>
    <dbReference type="NCBI Taxonomy" id="47621"/>
    <lineage>
        <taxon>Eukaryota</taxon>
        <taxon>Viridiplantae</taxon>
        <taxon>Streptophyta</taxon>
        <taxon>Embryophyta</taxon>
        <taxon>Tracheophyta</taxon>
        <taxon>Spermatophyta</taxon>
        <taxon>Magnoliopsida</taxon>
        <taxon>eudicotyledons</taxon>
        <taxon>Gunneridae</taxon>
        <taxon>Pentapetalae</taxon>
        <taxon>rosids</taxon>
        <taxon>malvids</taxon>
        <taxon>Malvales</taxon>
        <taxon>Malvaceae</taxon>
        <taxon>Malvoideae</taxon>
        <taxon>Gossypium</taxon>
    </lineage>
</organism>
<dbReference type="FunFam" id="3.30.70.270:FF:000020">
    <property type="entry name" value="Transposon Tf2-6 polyprotein-like Protein"/>
    <property type="match status" value="1"/>
</dbReference>
<evidence type="ECO:0000256" key="1">
    <source>
        <dbReference type="ARBA" id="ARBA00023268"/>
    </source>
</evidence>
<dbReference type="Proteomes" id="UP000325315">
    <property type="component" value="Unassembled WGS sequence"/>
</dbReference>
<sequence length="311" mass="36569">MHLCIDYRHINKVIIKNKYYLPRIDGSFDQLKSAMIFSKIDLCSKYYQLLVKDLDMPKITFRTRYGHYEFLVMLFGLTNASAVFMDLMNIIFWPYLDKFIVVFINDILIYSRDKIEHAEHLSIVLQTLCEKQVFSKFSKCEFWLREVKFLGYVVSTGGIRVDPTILDWKPSKNVTEIRSFLGLAGYYRRFVKGFLMIALPLTKLLQKDVKFFWLDKCQQSFDQLKVMLTEAHVFIQPELGKEFVIFSDASLNGQDCEGKVVAYASLQLITHEKNYSTYDLELTAIVFALKIWRHYTDKNVTFSLTIKSLKY</sequence>
<keyword evidence="2" id="KW-0812">Transmembrane</keyword>
<dbReference type="EMBL" id="SMMG02000005">
    <property type="protein sequence ID" value="KAA3472986.1"/>
    <property type="molecule type" value="Genomic_DNA"/>
</dbReference>
<dbReference type="InterPro" id="IPR050951">
    <property type="entry name" value="Retrovirus_Pol_polyprotein"/>
</dbReference>
<evidence type="ECO:0000259" key="3">
    <source>
        <dbReference type="Pfam" id="PF00078"/>
    </source>
</evidence>
<feature type="domain" description="Reverse transcriptase" evidence="3">
    <location>
        <begin position="3"/>
        <end position="153"/>
    </location>
</feature>
<feature type="transmembrane region" description="Helical" evidence="2">
    <location>
        <begin position="70"/>
        <end position="96"/>
    </location>
</feature>
<dbReference type="GO" id="GO:0003824">
    <property type="term" value="F:catalytic activity"/>
    <property type="evidence" value="ECO:0007669"/>
    <property type="project" value="UniProtKB-KW"/>
</dbReference>
<evidence type="ECO:0000256" key="2">
    <source>
        <dbReference type="SAM" id="Phobius"/>
    </source>
</evidence>
<evidence type="ECO:0000313" key="5">
    <source>
        <dbReference type="EMBL" id="KAA3472986.1"/>
    </source>
</evidence>
<accession>A0A5B6VUQ3</accession>
<dbReference type="InterPro" id="IPR043128">
    <property type="entry name" value="Rev_trsase/Diguanyl_cyclase"/>
</dbReference>
<dbReference type="InterPro" id="IPR043502">
    <property type="entry name" value="DNA/RNA_pol_sf"/>
</dbReference>
<gene>
    <name evidence="5" type="ORF">EPI10_023401</name>
</gene>
<dbReference type="Pfam" id="PF17919">
    <property type="entry name" value="RT_RNaseH_2"/>
    <property type="match status" value="1"/>
</dbReference>
<dbReference type="Gene3D" id="3.10.10.10">
    <property type="entry name" value="HIV Type 1 Reverse Transcriptase, subunit A, domain 1"/>
    <property type="match status" value="1"/>
</dbReference>
<dbReference type="SUPFAM" id="SSF56672">
    <property type="entry name" value="DNA/RNA polymerases"/>
    <property type="match status" value="1"/>
</dbReference>
<dbReference type="Pfam" id="PF00078">
    <property type="entry name" value="RVT_1"/>
    <property type="match status" value="1"/>
</dbReference>
<dbReference type="InterPro" id="IPR000477">
    <property type="entry name" value="RT_dom"/>
</dbReference>
<keyword evidence="2" id="KW-0472">Membrane</keyword>
<evidence type="ECO:0000313" key="6">
    <source>
        <dbReference type="Proteomes" id="UP000325315"/>
    </source>
</evidence>
<dbReference type="CDD" id="cd01647">
    <property type="entry name" value="RT_LTR"/>
    <property type="match status" value="1"/>
</dbReference>
<keyword evidence="1" id="KW-0511">Multifunctional enzyme</keyword>